<evidence type="ECO:0000256" key="9">
    <source>
        <dbReference type="ARBA" id="ARBA00023027"/>
    </source>
</evidence>
<dbReference type="GO" id="GO:0005737">
    <property type="term" value="C:cytoplasm"/>
    <property type="evidence" value="ECO:0000318"/>
    <property type="project" value="GO_Central"/>
</dbReference>
<comment type="similarity">
    <text evidence="4">Belongs to the NAD(P)-dependent epimerase/dehydratase family. UDP-glucuronic acid decarboxylase subfamily.</text>
</comment>
<dbReference type="FunFam" id="3.40.50.720:FF:000073">
    <property type="entry name" value="UDP-glucuronic acid decarboxylase 2"/>
    <property type="match status" value="1"/>
</dbReference>
<dbReference type="GO" id="GO:0070403">
    <property type="term" value="F:NAD+ binding"/>
    <property type="evidence" value="ECO:0000318"/>
    <property type="project" value="GO_Central"/>
</dbReference>
<sequence length="433" mass="48514">MKMGSELTYRRHEPQPTSDSYSPKPNKPWLAVTRLVRYMLREQRLVFVLVGIVIATSVFAILPSSTNTNTSIHSYSVSESIQMTNPRRSVYPTGFESSFSMGGKIPLGLKRKGLRIVVTGGAGFVGSHLVDRLIARGDSVIVVDNFFTGNKDNVMHHFGNPRFELIRHDVVEPLLLEVDQIYHLACPASPVHYKHNPVKTIKTNVVGTLNMLGLAKRIGARFLLTSTSEVYGDPLQHPQVETYWGNVNPIGVRSCYDEGKRTAETLTMDYHRGAGVEVRIARIFNTYGPRMCIDDGRVVSNFVAQALRKEPLTVYGDGKQTRSFQYVSDLVEGLIRLMEGEHVGPFNLGNPGEFTMLELAQVVQETIDSEAKIEFRPNTEDDPHKRKPDITKAKELLGWNPKVPLRKGLPMMVSDFRQRIFGDHKTTTTATST</sequence>
<keyword evidence="12" id="KW-0456">Lyase</keyword>
<keyword evidence="7" id="KW-0210">Decarboxylase</keyword>
<comment type="function">
    <text evidence="13">Catalyzes the NAD-dependent decarboxylation of UDP-glucuronic acid to UDP-xylose. Necessary for the biosynthesis of the core tetrasaccharide in glycosaminoglycan biosynthesis.</text>
</comment>
<evidence type="ECO:0000256" key="14">
    <source>
        <dbReference type="SAM" id="MobiDB-lite"/>
    </source>
</evidence>
<dbReference type="InterPro" id="IPR044516">
    <property type="entry name" value="UXS-like"/>
</dbReference>
<dbReference type="InterPro" id="IPR036291">
    <property type="entry name" value="NAD(P)-bd_dom_sf"/>
</dbReference>
<feature type="region of interest" description="Disordered" evidence="14">
    <location>
        <begin position="1"/>
        <end position="25"/>
    </location>
</feature>
<evidence type="ECO:0000313" key="17">
    <source>
        <dbReference type="EMBL" id="KAJ0191149.1"/>
    </source>
</evidence>
<evidence type="ECO:0000256" key="7">
    <source>
        <dbReference type="ARBA" id="ARBA00022793"/>
    </source>
</evidence>
<feature type="transmembrane region" description="Helical" evidence="15">
    <location>
        <begin position="44"/>
        <end position="62"/>
    </location>
</feature>
<dbReference type="InterPro" id="IPR016040">
    <property type="entry name" value="NAD(P)-bd_dom"/>
</dbReference>
<dbReference type="GO" id="GO:0042732">
    <property type="term" value="P:D-xylose metabolic process"/>
    <property type="evidence" value="ECO:0000318"/>
    <property type="project" value="GO_Central"/>
</dbReference>
<comment type="pathway">
    <text evidence="3">Nucleotide-sugar biosynthesis; UDP-alpha-D-xylose biosynthesis; UDP-alpha-D-xylose from UDP-alpha-D-glucuronate: step 1/1.</text>
</comment>
<evidence type="ECO:0000256" key="11">
    <source>
        <dbReference type="ARBA" id="ARBA00023136"/>
    </source>
</evidence>
<evidence type="ECO:0000256" key="15">
    <source>
        <dbReference type="SAM" id="Phobius"/>
    </source>
</evidence>
<evidence type="ECO:0000256" key="10">
    <source>
        <dbReference type="ARBA" id="ARBA00023034"/>
    </source>
</evidence>
<dbReference type="GO" id="GO:0048040">
    <property type="term" value="F:UDP-glucuronate decarboxylase activity"/>
    <property type="evidence" value="ECO:0000318"/>
    <property type="project" value="GO_Central"/>
</dbReference>
<feature type="domain" description="NAD(P)-binding" evidence="16">
    <location>
        <begin position="118"/>
        <end position="412"/>
    </location>
</feature>
<dbReference type="Gene3D" id="3.40.50.720">
    <property type="entry name" value="NAD(P)-binding Rossmann-like Domain"/>
    <property type="match status" value="2"/>
</dbReference>
<evidence type="ECO:0000256" key="4">
    <source>
        <dbReference type="ARBA" id="ARBA00007505"/>
    </source>
</evidence>
<evidence type="ECO:0000256" key="5">
    <source>
        <dbReference type="ARBA" id="ARBA00012290"/>
    </source>
</evidence>
<evidence type="ECO:0000256" key="6">
    <source>
        <dbReference type="ARBA" id="ARBA00022692"/>
    </source>
</evidence>
<accession>A0A9R1WXT1</accession>
<evidence type="ECO:0000256" key="2">
    <source>
        <dbReference type="ARBA" id="ARBA00004447"/>
    </source>
</evidence>
<evidence type="ECO:0000256" key="3">
    <source>
        <dbReference type="ARBA" id="ARBA00005100"/>
    </source>
</evidence>
<keyword evidence="6 15" id="KW-0812">Transmembrane</keyword>
<dbReference type="CDD" id="cd05230">
    <property type="entry name" value="UGD_SDR_e"/>
    <property type="match status" value="1"/>
</dbReference>
<evidence type="ECO:0000313" key="18">
    <source>
        <dbReference type="Proteomes" id="UP000235145"/>
    </source>
</evidence>
<proteinExistence type="inferred from homology"/>
<dbReference type="EC" id="4.1.1.35" evidence="5"/>
<dbReference type="EMBL" id="NBSK02000008">
    <property type="protein sequence ID" value="KAJ0191149.1"/>
    <property type="molecule type" value="Genomic_DNA"/>
</dbReference>
<dbReference type="Proteomes" id="UP000235145">
    <property type="component" value="Unassembled WGS sequence"/>
</dbReference>
<dbReference type="SUPFAM" id="SSF51735">
    <property type="entry name" value="NAD(P)-binding Rossmann-fold domains"/>
    <property type="match status" value="1"/>
</dbReference>
<comment type="cofactor">
    <cofactor evidence="1">
        <name>NAD(+)</name>
        <dbReference type="ChEBI" id="CHEBI:57540"/>
    </cofactor>
</comment>
<dbReference type="PANTHER" id="PTHR43078:SF48">
    <property type="entry name" value="UDP-GLUCURONATE DECARBOXYLASE"/>
    <property type="match status" value="1"/>
</dbReference>
<gene>
    <name evidence="17" type="ORF">LSAT_V11C800453470</name>
</gene>
<evidence type="ECO:0000256" key="8">
    <source>
        <dbReference type="ARBA" id="ARBA00022989"/>
    </source>
</evidence>
<comment type="caution">
    <text evidence="17">The sequence shown here is derived from an EMBL/GenBank/DDBJ whole genome shotgun (WGS) entry which is preliminary data.</text>
</comment>
<evidence type="ECO:0000256" key="13">
    <source>
        <dbReference type="ARBA" id="ARBA00025005"/>
    </source>
</evidence>
<organism evidence="17 18">
    <name type="scientific">Lactuca sativa</name>
    <name type="common">Garden lettuce</name>
    <dbReference type="NCBI Taxonomy" id="4236"/>
    <lineage>
        <taxon>Eukaryota</taxon>
        <taxon>Viridiplantae</taxon>
        <taxon>Streptophyta</taxon>
        <taxon>Embryophyta</taxon>
        <taxon>Tracheophyta</taxon>
        <taxon>Spermatophyta</taxon>
        <taxon>Magnoliopsida</taxon>
        <taxon>eudicotyledons</taxon>
        <taxon>Gunneridae</taxon>
        <taxon>Pentapetalae</taxon>
        <taxon>asterids</taxon>
        <taxon>campanulids</taxon>
        <taxon>Asterales</taxon>
        <taxon>Asteraceae</taxon>
        <taxon>Cichorioideae</taxon>
        <taxon>Cichorieae</taxon>
        <taxon>Lactucinae</taxon>
        <taxon>Lactuca</taxon>
    </lineage>
</organism>
<dbReference type="FunFam" id="3.40.50.720:FF:000044">
    <property type="entry name" value="UDP-glucuronic acid decarboxylase 1"/>
    <property type="match status" value="1"/>
</dbReference>
<dbReference type="Pfam" id="PF16363">
    <property type="entry name" value="GDP_Man_Dehyd"/>
    <property type="match status" value="1"/>
</dbReference>
<keyword evidence="11 15" id="KW-0472">Membrane</keyword>
<evidence type="ECO:0000256" key="1">
    <source>
        <dbReference type="ARBA" id="ARBA00001911"/>
    </source>
</evidence>
<evidence type="ECO:0000259" key="16">
    <source>
        <dbReference type="Pfam" id="PF16363"/>
    </source>
</evidence>
<keyword evidence="18" id="KW-1185">Reference proteome</keyword>
<dbReference type="PANTHER" id="PTHR43078">
    <property type="entry name" value="UDP-GLUCURONIC ACID DECARBOXYLASE-RELATED"/>
    <property type="match status" value="1"/>
</dbReference>
<keyword evidence="8 15" id="KW-1133">Transmembrane helix</keyword>
<dbReference type="AlphaFoldDB" id="A0A9R1WXT1"/>
<name>A0A9R1WXT1_LACSA</name>
<keyword evidence="9" id="KW-0520">NAD</keyword>
<dbReference type="GO" id="GO:0032580">
    <property type="term" value="C:Golgi cisterna membrane"/>
    <property type="evidence" value="ECO:0007669"/>
    <property type="project" value="UniProtKB-SubCell"/>
</dbReference>
<evidence type="ECO:0000256" key="12">
    <source>
        <dbReference type="ARBA" id="ARBA00023239"/>
    </source>
</evidence>
<keyword evidence="10" id="KW-0333">Golgi apparatus</keyword>
<reference evidence="17 18" key="1">
    <citation type="journal article" date="2017" name="Nat. Commun.">
        <title>Genome assembly with in vitro proximity ligation data and whole-genome triplication in lettuce.</title>
        <authorList>
            <person name="Reyes-Chin-Wo S."/>
            <person name="Wang Z."/>
            <person name="Yang X."/>
            <person name="Kozik A."/>
            <person name="Arikit S."/>
            <person name="Song C."/>
            <person name="Xia L."/>
            <person name="Froenicke L."/>
            <person name="Lavelle D.O."/>
            <person name="Truco M.J."/>
            <person name="Xia R."/>
            <person name="Zhu S."/>
            <person name="Xu C."/>
            <person name="Xu H."/>
            <person name="Xu X."/>
            <person name="Cox K."/>
            <person name="Korf I."/>
            <person name="Meyers B.C."/>
            <person name="Michelmore R.W."/>
        </authorList>
    </citation>
    <scope>NUCLEOTIDE SEQUENCE [LARGE SCALE GENOMIC DNA]</scope>
    <source>
        <strain evidence="18">cv. Salinas</strain>
        <tissue evidence="17">Seedlings</tissue>
    </source>
</reference>
<protein>
    <recommendedName>
        <fullName evidence="5">UDP-glucuronate decarboxylase</fullName>
        <ecNumber evidence="5">4.1.1.35</ecNumber>
    </recommendedName>
</protein>
<comment type="subcellular location">
    <subcellularLocation>
        <location evidence="2">Golgi apparatus</location>
        <location evidence="2">Golgi stack membrane</location>
        <topology evidence="2">Single-pass type II membrane protein</topology>
    </subcellularLocation>
</comment>